<dbReference type="GO" id="GO:0016616">
    <property type="term" value="F:oxidoreductase activity, acting on the CH-OH group of donors, NAD or NADP as acceptor"/>
    <property type="evidence" value="ECO:0007669"/>
    <property type="project" value="TreeGrafter"/>
</dbReference>
<accession>A0A4R8Q3R8</accession>
<evidence type="ECO:0000313" key="4">
    <source>
        <dbReference type="EMBL" id="TDZ31326.1"/>
    </source>
</evidence>
<dbReference type="Gene3D" id="3.40.50.720">
    <property type="entry name" value="NAD(P)-binding Rossmann-like Domain"/>
    <property type="match status" value="1"/>
</dbReference>
<evidence type="ECO:0000256" key="1">
    <source>
        <dbReference type="ARBA" id="ARBA00006484"/>
    </source>
</evidence>
<keyword evidence="3" id="KW-1133">Transmembrane helix</keyword>
<comment type="caution">
    <text evidence="4">The sequence shown here is derived from an EMBL/GenBank/DDBJ whole genome shotgun (WGS) entry which is preliminary data.</text>
</comment>
<keyword evidence="3" id="KW-0812">Transmembrane</keyword>
<dbReference type="EMBL" id="QAPG01000105">
    <property type="protein sequence ID" value="TDZ31326.1"/>
    <property type="molecule type" value="Genomic_DNA"/>
</dbReference>
<dbReference type="PANTHER" id="PTHR42760:SF133">
    <property type="entry name" value="3-OXOACYL-[ACYL-CARRIER-PROTEIN] REDUCTASE"/>
    <property type="match status" value="1"/>
</dbReference>
<dbReference type="CDD" id="cd05233">
    <property type="entry name" value="SDR_c"/>
    <property type="match status" value="1"/>
</dbReference>
<dbReference type="InterPro" id="IPR002347">
    <property type="entry name" value="SDR_fam"/>
</dbReference>
<keyword evidence="5" id="KW-1185">Reference proteome</keyword>
<evidence type="ECO:0000313" key="5">
    <source>
        <dbReference type="Proteomes" id="UP000295083"/>
    </source>
</evidence>
<comment type="similarity">
    <text evidence="1">Belongs to the short-chain dehydrogenases/reductases (SDR) family.</text>
</comment>
<keyword evidence="3" id="KW-0472">Membrane</keyword>
<dbReference type="PRINTS" id="PR00081">
    <property type="entry name" value="GDHRDH"/>
</dbReference>
<name>A0A4R8Q3R8_9PEZI</name>
<sequence>MANDSLPVLVVIGGGGIGLAAALRLGRNRHVLLASRSESTISTASAALEEAGIKFSTQQVDVSSYESVAAMARTAAGLGGDVETVILTSAISPAMGGAERIFEVDVRGTANVLDVFGKGGVVARGGNVVCVGSMASRMFPALAPELERHLALAPAAEVLENRQLWDLAAGVGGSAYCIAKQANVLRVQAAAASEEYAGRGVRVNIVSPGMTETNMLEKEMENDATGGIRAMIEAMPVPRAGKPEEIAEAIEFVTRCGFVNGIDILVDGGCIAAQRWGRGEGRDVQDKVDDLIGRANGGQ</sequence>
<dbReference type="PANTHER" id="PTHR42760">
    <property type="entry name" value="SHORT-CHAIN DEHYDROGENASES/REDUCTASES FAMILY MEMBER"/>
    <property type="match status" value="1"/>
</dbReference>
<evidence type="ECO:0000256" key="3">
    <source>
        <dbReference type="SAM" id="Phobius"/>
    </source>
</evidence>
<dbReference type="AlphaFoldDB" id="A0A4R8Q3R8"/>
<dbReference type="InterPro" id="IPR036291">
    <property type="entry name" value="NAD(P)-bd_dom_sf"/>
</dbReference>
<dbReference type="Pfam" id="PF13561">
    <property type="entry name" value="adh_short_C2"/>
    <property type="match status" value="1"/>
</dbReference>
<organism evidence="4 5">
    <name type="scientific">Colletotrichum spinosum</name>
    <dbReference type="NCBI Taxonomy" id="1347390"/>
    <lineage>
        <taxon>Eukaryota</taxon>
        <taxon>Fungi</taxon>
        <taxon>Dikarya</taxon>
        <taxon>Ascomycota</taxon>
        <taxon>Pezizomycotina</taxon>
        <taxon>Sordariomycetes</taxon>
        <taxon>Hypocreomycetidae</taxon>
        <taxon>Glomerellales</taxon>
        <taxon>Glomerellaceae</taxon>
        <taxon>Colletotrichum</taxon>
        <taxon>Colletotrichum orbiculare species complex</taxon>
    </lineage>
</organism>
<dbReference type="Proteomes" id="UP000295083">
    <property type="component" value="Unassembled WGS sequence"/>
</dbReference>
<feature type="transmembrane region" description="Helical" evidence="3">
    <location>
        <begin position="6"/>
        <end position="26"/>
    </location>
</feature>
<evidence type="ECO:0000256" key="2">
    <source>
        <dbReference type="ARBA" id="ARBA00023002"/>
    </source>
</evidence>
<dbReference type="Pfam" id="PF00106">
    <property type="entry name" value="adh_short"/>
    <property type="match status" value="1"/>
</dbReference>
<proteinExistence type="inferred from homology"/>
<protein>
    <submittedName>
        <fullName evidence="4">Dehydrogenase/reductase SDR family member 4</fullName>
    </submittedName>
</protein>
<gene>
    <name evidence="4" type="ORF">C8035_v005921</name>
</gene>
<dbReference type="SUPFAM" id="SSF51735">
    <property type="entry name" value="NAD(P)-binding Rossmann-fold domains"/>
    <property type="match status" value="1"/>
</dbReference>
<keyword evidence="2" id="KW-0560">Oxidoreductase</keyword>
<reference evidence="4 5" key="1">
    <citation type="submission" date="2018-11" db="EMBL/GenBank/DDBJ databases">
        <title>Genome sequence and assembly of Colletotrichum spinosum.</title>
        <authorList>
            <person name="Gan P."/>
            <person name="Shirasu K."/>
        </authorList>
    </citation>
    <scope>NUCLEOTIDE SEQUENCE [LARGE SCALE GENOMIC DNA]</scope>
    <source>
        <strain evidence="4 5">CBS 515.97</strain>
    </source>
</reference>